<keyword evidence="1" id="KW-0812">Transmembrane</keyword>
<evidence type="ECO:0000313" key="3">
    <source>
        <dbReference type="Proteomes" id="UP000571817"/>
    </source>
</evidence>
<feature type="transmembrane region" description="Helical" evidence="1">
    <location>
        <begin position="47"/>
        <end position="65"/>
    </location>
</feature>
<comment type="caution">
    <text evidence="2">The sequence shown here is derived from an EMBL/GenBank/DDBJ whole genome shotgun (WGS) entry which is preliminary data.</text>
</comment>
<dbReference type="EMBL" id="JACCFW010000001">
    <property type="protein sequence ID" value="NYJ74082.1"/>
    <property type="molecule type" value="Genomic_DNA"/>
</dbReference>
<protein>
    <submittedName>
        <fullName evidence="2">Uncharacterized protein</fullName>
    </submittedName>
</protein>
<dbReference type="Proteomes" id="UP000571817">
    <property type="component" value="Unassembled WGS sequence"/>
</dbReference>
<dbReference type="RefSeq" id="WP_179479724.1">
    <property type="nucleotide sequence ID" value="NZ_JACCFW010000001.1"/>
</dbReference>
<dbReference type="AlphaFoldDB" id="A0A853DA19"/>
<keyword evidence="1" id="KW-0472">Membrane</keyword>
<reference evidence="2 3" key="1">
    <citation type="submission" date="2020-07" db="EMBL/GenBank/DDBJ databases">
        <title>Sequencing the genomes of 1000 actinobacteria strains.</title>
        <authorList>
            <person name="Klenk H.-P."/>
        </authorList>
    </citation>
    <scope>NUCLEOTIDE SEQUENCE [LARGE SCALE GENOMIC DNA]</scope>
    <source>
        <strain evidence="2 3">DSM 29531</strain>
    </source>
</reference>
<proteinExistence type="predicted"/>
<evidence type="ECO:0000313" key="2">
    <source>
        <dbReference type="EMBL" id="NYJ74082.1"/>
    </source>
</evidence>
<feature type="transmembrane region" description="Helical" evidence="1">
    <location>
        <begin position="16"/>
        <end position="41"/>
    </location>
</feature>
<keyword evidence="3" id="KW-1185">Reference proteome</keyword>
<gene>
    <name evidence="2" type="ORF">HNR15_001045</name>
</gene>
<sequence>MDRAPRAARGRERRTLVAAVVLILAAVSLAVVGVMLCVLGVGERWRLVIAAESCLAAVGGFIQAVRVRSDRRARSVLNG</sequence>
<organism evidence="2 3">
    <name type="scientific">Allobranchiibius huperziae</name>
    <dbReference type="NCBI Taxonomy" id="1874116"/>
    <lineage>
        <taxon>Bacteria</taxon>
        <taxon>Bacillati</taxon>
        <taxon>Actinomycetota</taxon>
        <taxon>Actinomycetes</taxon>
        <taxon>Micrococcales</taxon>
        <taxon>Dermacoccaceae</taxon>
        <taxon>Allobranchiibius</taxon>
    </lineage>
</organism>
<accession>A0A853DA19</accession>
<evidence type="ECO:0000256" key="1">
    <source>
        <dbReference type="SAM" id="Phobius"/>
    </source>
</evidence>
<name>A0A853DA19_9MICO</name>
<keyword evidence="1" id="KW-1133">Transmembrane helix</keyword>